<dbReference type="Proteomes" id="UP001331761">
    <property type="component" value="Unassembled WGS sequence"/>
</dbReference>
<keyword evidence="3" id="KW-1185">Reference proteome</keyword>
<feature type="chain" id="PRO_5042861150" evidence="1">
    <location>
        <begin position="22"/>
        <end position="153"/>
    </location>
</feature>
<reference evidence="2 3" key="1">
    <citation type="submission" date="2019-10" db="EMBL/GenBank/DDBJ databases">
        <title>Assembly and Annotation for the nematode Trichostrongylus colubriformis.</title>
        <authorList>
            <person name="Martin J."/>
        </authorList>
    </citation>
    <scope>NUCLEOTIDE SEQUENCE [LARGE SCALE GENOMIC DNA]</scope>
    <source>
        <strain evidence="2">G859</strain>
        <tissue evidence="2">Whole worm</tissue>
    </source>
</reference>
<organism evidence="2 3">
    <name type="scientific">Trichostrongylus colubriformis</name>
    <name type="common">Black scour worm</name>
    <dbReference type="NCBI Taxonomy" id="6319"/>
    <lineage>
        <taxon>Eukaryota</taxon>
        <taxon>Metazoa</taxon>
        <taxon>Ecdysozoa</taxon>
        <taxon>Nematoda</taxon>
        <taxon>Chromadorea</taxon>
        <taxon>Rhabditida</taxon>
        <taxon>Rhabditina</taxon>
        <taxon>Rhabditomorpha</taxon>
        <taxon>Strongyloidea</taxon>
        <taxon>Trichostrongylidae</taxon>
        <taxon>Trichostrongylus</taxon>
    </lineage>
</organism>
<name>A0AAN8G5B5_TRICO</name>
<feature type="signal peptide" evidence="1">
    <location>
        <begin position="1"/>
        <end position="21"/>
    </location>
</feature>
<protein>
    <submittedName>
        <fullName evidence="2">Uncharacterized protein</fullName>
    </submittedName>
</protein>
<gene>
    <name evidence="2" type="ORF">GCK32_013805</name>
</gene>
<evidence type="ECO:0000313" key="2">
    <source>
        <dbReference type="EMBL" id="KAK5981193.1"/>
    </source>
</evidence>
<keyword evidence="1" id="KW-0732">Signal</keyword>
<evidence type="ECO:0000313" key="3">
    <source>
        <dbReference type="Proteomes" id="UP001331761"/>
    </source>
</evidence>
<dbReference type="AlphaFoldDB" id="A0AAN8G5B5"/>
<sequence>MVAKPYCTVLIVLCFVCHCTTDVAFDGFCSSPPHFGNGMREGSQCTVTYDFKSTAASEAVQLCARAAPYVIKKATFGERTTCIYENSNITCRTTETAIGNRCFVIEGYGDYSNFSMQCGWVFVQPHVIENEFEREWISGESQKQRAFVIKRKN</sequence>
<accession>A0AAN8G5B5</accession>
<evidence type="ECO:0000256" key="1">
    <source>
        <dbReference type="SAM" id="SignalP"/>
    </source>
</evidence>
<proteinExistence type="predicted"/>
<comment type="caution">
    <text evidence="2">The sequence shown here is derived from an EMBL/GenBank/DDBJ whole genome shotgun (WGS) entry which is preliminary data.</text>
</comment>
<dbReference type="EMBL" id="WIXE01006553">
    <property type="protein sequence ID" value="KAK5981193.1"/>
    <property type="molecule type" value="Genomic_DNA"/>
</dbReference>